<keyword evidence="5" id="KW-1185">Reference proteome</keyword>
<protein>
    <submittedName>
        <fullName evidence="4">NAD(P)-dependent oxidoreductase</fullName>
    </submittedName>
</protein>
<dbReference type="AlphaFoldDB" id="A0AB35WQC2"/>
<dbReference type="RefSeq" id="WP_330079003.1">
    <property type="nucleotide sequence ID" value="NZ_JAZDCU010000003.1"/>
</dbReference>
<evidence type="ECO:0000259" key="3">
    <source>
        <dbReference type="Pfam" id="PF01370"/>
    </source>
</evidence>
<accession>A0AB35WQC2</accession>
<comment type="caution">
    <text evidence="4">The sequence shown here is derived from an EMBL/GenBank/DDBJ whole genome shotgun (WGS) entry which is preliminary data.</text>
</comment>
<evidence type="ECO:0000256" key="1">
    <source>
        <dbReference type="ARBA" id="ARBA00005125"/>
    </source>
</evidence>
<name>A0AB35WQC2_9PSED</name>
<comment type="pathway">
    <text evidence="1">Bacterial outer membrane biogenesis; LPS O-antigen biosynthesis.</text>
</comment>
<comment type="similarity">
    <text evidence="2">Belongs to the NAD(P)-dependent epimerase/dehydratase family.</text>
</comment>
<dbReference type="Proteomes" id="UP001307839">
    <property type="component" value="Unassembled WGS sequence"/>
</dbReference>
<proteinExistence type="inferred from homology"/>
<feature type="domain" description="NAD-dependent epimerase/dehydratase" evidence="3">
    <location>
        <begin position="7"/>
        <end position="166"/>
    </location>
</feature>
<dbReference type="Gene3D" id="3.40.50.720">
    <property type="entry name" value="NAD(P)-binding Rossmann-like Domain"/>
    <property type="match status" value="1"/>
</dbReference>
<dbReference type="Pfam" id="PF01370">
    <property type="entry name" value="Epimerase"/>
    <property type="match status" value="1"/>
</dbReference>
<dbReference type="SUPFAM" id="SSF51735">
    <property type="entry name" value="NAD(P)-binding Rossmann-fold domains"/>
    <property type="match status" value="1"/>
</dbReference>
<dbReference type="InterPro" id="IPR001509">
    <property type="entry name" value="Epimerase_deHydtase"/>
</dbReference>
<evidence type="ECO:0000313" key="5">
    <source>
        <dbReference type="Proteomes" id="UP001307839"/>
    </source>
</evidence>
<gene>
    <name evidence="4" type="ORF">V0R53_05565</name>
</gene>
<dbReference type="PANTHER" id="PTHR43000">
    <property type="entry name" value="DTDP-D-GLUCOSE 4,6-DEHYDRATASE-RELATED"/>
    <property type="match status" value="1"/>
</dbReference>
<reference evidence="4 5" key="1">
    <citation type="submission" date="2024-01" db="EMBL/GenBank/DDBJ databases">
        <title>Unpublished Manusciprt.</title>
        <authorList>
            <person name="Duman M."/>
            <person name="Valdes E.G."/>
            <person name="Ajmi N."/>
            <person name="Altun S."/>
            <person name="Saticioglu I.B."/>
        </authorList>
    </citation>
    <scope>NUCLEOTIDE SEQUENCE [LARGE SCALE GENOMIC DNA]</scope>
    <source>
        <strain evidence="4 5">120P</strain>
    </source>
</reference>
<organism evidence="4 5">
    <name type="scientific">Pseudomonas auratipiscis</name>
    <dbReference type="NCBI Taxonomy" id="3115853"/>
    <lineage>
        <taxon>Bacteria</taxon>
        <taxon>Pseudomonadati</taxon>
        <taxon>Pseudomonadota</taxon>
        <taxon>Gammaproteobacteria</taxon>
        <taxon>Pseudomonadales</taxon>
        <taxon>Pseudomonadaceae</taxon>
        <taxon>Pseudomonas</taxon>
    </lineage>
</organism>
<dbReference type="InterPro" id="IPR036291">
    <property type="entry name" value="NAD(P)-bd_dom_sf"/>
</dbReference>
<evidence type="ECO:0000313" key="4">
    <source>
        <dbReference type="EMBL" id="MEE1865858.1"/>
    </source>
</evidence>
<dbReference type="EMBL" id="JAZDQP010000003">
    <property type="protein sequence ID" value="MEE1865858.1"/>
    <property type="molecule type" value="Genomic_DNA"/>
</dbReference>
<dbReference type="CDD" id="cd08946">
    <property type="entry name" value="SDR_e"/>
    <property type="match status" value="1"/>
</dbReference>
<sequence>MSKPKLLITGAAGRVGTLLRPILLDDYELRLCDLAPIDNLREGEEALIGDLADPAIANAAIQGTVGVVHLAAAVAADIAFAATINPNYFAVLNLLEACREFGVRRFIFASSHHAVGLHPISEEPYTANADIAPDGFYGLSKAFGEAACSLYAHRFGIDCLVIRIGNADPQVVDGRRERLWISASDLVQMIRLGLEEQGEPFKVVYGISNCPQPLLKNDEAFERRYRPIDSSSRNHSETYRPFIQLTDEEGAGFVGGFFAKSLLPDPRKH</sequence>
<evidence type="ECO:0000256" key="2">
    <source>
        <dbReference type="ARBA" id="ARBA00007637"/>
    </source>
</evidence>